<dbReference type="OrthoDB" id="6149905at2759"/>
<dbReference type="Proteomes" id="UP000694844">
    <property type="component" value="Chromosome 2"/>
</dbReference>
<gene>
    <name evidence="4" type="primary">LOC111120241</name>
</gene>
<dbReference type="GeneID" id="111120241"/>
<dbReference type="InterPro" id="IPR013783">
    <property type="entry name" value="Ig-like_fold"/>
</dbReference>
<protein>
    <submittedName>
        <fullName evidence="4">Uncharacterized protein LOC111120241</fullName>
    </submittedName>
</protein>
<reference evidence="4" key="1">
    <citation type="submission" date="2025-08" db="UniProtKB">
        <authorList>
            <consortium name="RefSeq"/>
        </authorList>
    </citation>
    <scope>IDENTIFICATION</scope>
    <source>
        <tissue evidence="4">Whole sample</tissue>
    </source>
</reference>
<evidence type="ECO:0000256" key="1">
    <source>
        <dbReference type="SAM" id="SignalP"/>
    </source>
</evidence>
<evidence type="ECO:0000313" key="4">
    <source>
        <dbReference type="RefSeq" id="XP_022316676.1"/>
    </source>
</evidence>
<name>A0A8B8CQH7_CRAVI</name>
<dbReference type="Gene3D" id="2.60.40.10">
    <property type="entry name" value="Immunoglobulins"/>
    <property type="match status" value="2"/>
</dbReference>
<evidence type="ECO:0000259" key="2">
    <source>
        <dbReference type="PROSITE" id="PS50853"/>
    </source>
</evidence>
<organism evidence="3 4">
    <name type="scientific">Crassostrea virginica</name>
    <name type="common">Eastern oyster</name>
    <dbReference type="NCBI Taxonomy" id="6565"/>
    <lineage>
        <taxon>Eukaryota</taxon>
        <taxon>Metazoa</taxon>
        <taxon>Spiralia</taxon>
        <taxon>Lophotrochozoa</taxon>
        <taxon>Mollusca</taxon>
        <taxon>Bivalvia</taxon>
        <taxon>Autobranchia</taxon>
        <taxon>Pteriomorphia</taxon>
        <taxon>Ostreida</taxon>
        <taxon>Ostreoidea</taxon>
        <taxon>Ostreidae</taxon>
        <taxon>Crassostrea</taxon>
    </lineage>
</organism>
<dbReference type="SUPFAM" id="SSF49265">
    <property type="entry name" value="Fibronectin type III"/>
    <property type="match status" value="2"/>
</dbReference>
<feature type="chain" id="PRO_5034198653" evidence="1">
    <location>
        <begin position="20"/>
        <end position="659"/>
    </location>
</feature>
<accession>A0A8B8CQH7</accession>
<sequence length="659" mass="74835">MLRLLCVLVVLLSVNKTWQFFFDKVEVGEVTPKNPAKVVNEILELNCAVFSDSGLNSSLLFWEVPFNENVSQDQVSINGDRTLLFRKNITDIAMEGNYICRRKDKDDYLESMVGFVAVVTEYEAVRNVSDFKCVLVTEKQEFRCSWKLGLYHHEDYLNVKVEISPDNEMNRVDCPQQTIKESCVWTKDDVAITSMTMIVTLSITNTEFNVSKRFIKEFHTLTISKPMPTAFINVTFQELCGCAYLTWGTIPGGVNTRTFITLMSQWNTVPLTFTVDVNSLIVCNLVPATVYTVNVILKPVDGLYYSNSSEAEFETCHMTPIMESSWYSSTDCADSKMNTTHTVIVYWQKIPPKYQNWPLQYYKVFLDGAQVKQTNNSEFLASFPVPCHGNHYVSVRGCNKQGCSPESHILIPNYKDVVRPAKVIMEQKKRSPEVYLTWFGVKKEDFMAVDIVWCKMKPAGYTCSDDIQVLRTNSTDHMTLHSDIIGAAIDEVIFGVAAINARNMSSGIRWQEECRYFKDEVIPIVGSVRLMPDPPRNSLTLTWKPVECEPGSKNVYINQYQIFYCQLVESGNNCALVLEQKMNVSASNVVPVTLRNLNHKIRYGISVRAVSLTKMGPISIMVEGQPHNDDRGSDILSQEMNCLNQDNGKLLSERTNCLI</sequence>
<evidence type="ECO:0000313" key="3">
    <source>
        <dbReference type="Proteomes" id="UP000694844"/>
    </source>
</evidence>
<dbReference type="AlphaFoldDB" id="A0A8B8CQH7"/>
<feature type="domain" description="Fibronectin type-III" evidence="2">
    <location>
        <begin position="524"/>
        <end position="629"/>
    </location>
</feature>
<proteinExistence type="predicted"/>
<dbReference type="RefSeq" id="XP_022316676.1">
    <property type="nucleotide sequence ID" value="XM_022460968.1"/>
</dbReference>
<dbReference type="KEGG" id="cvn:111120241"/>
<keyword evidence="1" id="KW-0732">Signal</keyword>
<feature type="signal peptide" evidence="1">
    <location>
        <begin position="1"/>
        <end position="19"/>
    </location>
</feature>
<dbReference type="CDD" id="cd00063">
    <property type="entry name" value="FN3"/>
    <property type="match status" value="1"/>
</dbReference>
<dbReference type="InterPro" id="IPR036116">
    <property type="entry name" value="FN3_sf"/>
</dbReference>
<dbReference type="PROSITE" id="PS50853">
    <property type="entry name" value="FN3"/>
    <property type="match status" value="1"/>
</dbReference>
<dbReference type="InterPro" id="IPR003961">
    <property type="entry name" value="FN3_dom"/>
</dbReference>
<keyword evidence="3" id="KW-1185">Reference proteome</keyword>